<dbReference type="Pfam" id="PF06686">
    <property type="entry name" value="SpoIIIAC"/>
    <property type="match status" value="2"/>
</dbReference>
<evidence type="ECO:0000256" key="1">
    <source>
        <dbReference type="SAM" id="Phobius"/>
    </source>
</evidence>
<evidence type="ECO:0000313" key="2">
    <source>
        <dbReference type="EMBL" id="MBC8569607.1"/>
    </source>
</evidence>
<sequence>MNIITIIGIGIVGMVLAVLLKQYKPEYAIGVSLAVGVTVFLVVLVQSLPIFEQIRDLFSNINMEFEYTGILFKSLGICFVTQLASDACVDAGQTAIASKIEIAGRVAVLLVSLPLFNVLLSIASKLINA</sequence>
<gene>
    <name evidence="2" type="ORF">H8709_02060</name>
</gene>
<keyword evidence="1" id="KW-1133">Transmembrane helix</keyword>
<accession>A0A926ED76</accession>
<proteinExistence type="predicted"/>
<feature type="transmembrane region" description="Helical" evidence="1">
    <location>
        <begin position="27"/>
        <end position="45"/>
    </location>
</feature>
<keyword evidence="1" id="KW-0812">Transmembrane</keyword>
<dbReference type="RefSeq" id="WP_262396702.1">
    <property type="nucleotide sequence ID" value="NZ_JACRTC010000001.1"/>
</dbReference>
<organism evidence="2 3">
    <name type="scientific">Zongyangia hominis</name>
    <dbReference type="NCBI Taxonomy" id="2763677"/>
    <lineage>
        <taxon>Bacteria</taxon>
        <taxon>Bacillati</taxon>
        <taxon>Bacillota</taxon>
        <taxon>Clostridia</taxon>
        <taxon>Eubacteriales</taxon>
        <taxon>Oscillospiraceae</taxon>
        <taxon>Zongyangia</taxon>
    </lineage>
</organism>
<dbReference type="InterPro" id="IPR025664">
    <property type="entry name" value="Spore_III_AC/AD"/>
</dbReference>
<dbReference type="EMBL" id="JACRTC010000001">
    <property type="protein sequence ID" value="MBC8569607.1"/>
    <property type="molecule type" value="Genomic_DNA"/>
</dbReference>
<dbReference type="Proteomes" id="UP000660861">
    <property type="component" value="Unassembled WGS sequence"/>
</dbReference>
<name>A0A926ED76_9FIRM</name>
<evidence type="ECO:0000313" key="3">
    <source>
        <dbReference type="Proteomes" id="UP000660861"/>
    </source>
</evidence>
<protein>
    <submittedName>
        <fullName evidence="2">Stage III sporulation protein AD</fullName>
    </submittedName>
</protein>
<keyword evidence="3" id="KW-1185">Reference proteome</keyword>
<dbReference type="AlphaFoldDB" id="A0A926ED76"/>
<reference evidence="2" key="1">
    <citation type="submission" date="2020-08" db="EMBL/GenBank/DDBJ databases">
        <title>Genome public.</title>
        <authorList>
            <person name="Liu C."/>
            <person name="Sun Q."/>
        </authorList>
    </citation>
    <scope>NUCLEOTIDE SEQUENCE</scope>
    <source>
        <strain evidence="2">NSJ-54</strain>
    </source>
</reference>
<keyword evidence="1" id="KW-0472">Membrane</keyword>
<feature type="transmembrane region" description="Helical" evidence="1">
    <location>
        <begin position="106"/>
        <end position="127"/>
    </location>
</feature>
<comment type="caution">
    <text evidence="2">The sequence shown here is derived from an EMBL/GenBank/DDBJ whole genome shotgun (WGS) entry which is preliminary data.</text>
</comment>